<accession>A0A3P3GAH6</accession>
<proteinExistence type="predicted"/>
<gene>
    <name evidence="2" type="ORF">EH240_01130</name>
</gene>
<keyword evidence="1" id="KW-0812">Transmembrane</keyword>
<reference evidence="2 3" key="1">
    <citation type="submission" date="2018-11" db="EMBL/GenBank/DDBJ databases">
        <title>the genome of Mesorhizobium tamadayense DSM 28320.</title>
        <authorList>
            <person name="Gao J."/>
        </authorList>
    </citation>
    <scope>NUCLEOTIDE SEQUENCE [LARGE SCALE GENOMIC DNA]</scope>
    <source>
        <strain evidence="2 3">DSM 28320</strain>
    </source>
</reference>
<evidence type="ECO:0000256" key="1">
    <source>
        <dbReference type="SAM" id="Phobius"/>
    </source>
</evidence>
<keyword evidence="1" id="KW-1133">Transmembrane helix</keyword>
<keyword evidence="3" id="KW-1185">Reference proteome</keyword>
<evidence type="ECO:0000313" key="2">
    <source>
        <dbReference type="EMBL" id="RRI07871.1"/>
    </source>
</evidence>
<organism evidence="2 3">
    <name type="scientific">Mesorhizobium tamadayense</name>
    <dbReference type="NCBI Taxonomy" id="425306"/>
    <lineage>
        <taxon>Bacteria</taxon>
        <taxon>Pseudomonadati</taxon>
        <taxon>Pseudomonadota</taxon>
        <taxon>Alphaproteobacteria</taxon>
        <taxon>Hyphomicrobiales</taxon>
        <taxon>Phyllobacteriaceae</taxon>
        <taxon>Mesorhizobium</taxon>
    </lineage>
</organism>
<dbReference type="AlphaFoldDB" id="A0A3P3GAH6"/>
<protein>
    <submittedName>
        <fullName evidence="2">Uncharacterized protein</fullName>
    </submittedName>
</protein>
<dbReference type="Proteomes" id="UP000273786">
    <property type="component" value="Unassembled WGS sequence"/>
</dbReference>
<sequence>MDRETRNAAIAAAWILLLFGLAAYFLPTIMLAAGKISTVLAAIIAAIFMVALFVVLWLRGRSQRKKGL</sequence>
<dbReference type="OrthoDB" id="8451465at2"/>
<feature type="transmembrane region" description="Helical" evidence="1">
    <location>
        <begin position="12"/>
        <end position="33"/>
    </location>
</feature>
<dbReference type="EMBL" id="RQXT01000001">
    <property type="protein sequence ID" value="RRI07871.1"/>
    <property type="molecule type" value="Genomic_DNA"/>
</dbReference>
<feature type="transmembrane region" description="Helical" evidence="1">
    <location>
        <begin position="39"/>
        <end position="58"/>
    </location>
</feature>
<name>A0A3P3GAH6_9HYPH</name>
<comment type="caution">
    <text evidence="2">The sequence shown here is derived from an EMBL/GenBank/DDBJ whole genome shotgun (WGS) entry which is preliminary data.</text>
</comment>
<keyword evidence="1" id="KW-0472">Membrane</keyword>
<evidence type="ECO:0000313" key="3">
    <source>
        <dbReference type="Proteomes" id="UP000273786"/>
    </source>
</evidence>
<dbReference type="RefSeq" id="WP_124995572.1">
    <property type="nucleotide sequence ID" value="NZ_RQXT01000001.1"/>
</dbReference>